<feature type="transmembrane region" description="Helical" evidence="1">
    <location>
        <begin position="71"/>
        <end position="93"/>
    </location>
</feature>
<organism evidence="2">
    <name type="scientific">Tetraselmis sp. GSL018</name>
    <dbReference type="NCBI Taxonomy" id="582737"/>
    <lineage>
        <taxon>Eukaryota</taxon>
        <taxon>Viridiplantae</taxon>
        <taxon>Chlorophyta</taxon>
        <taxon>core chlorophytes</taxon>
        <taxon>Chlorodendrophyceae</taxon>
        <taxon>Chlorodendrales</taxon>
        <taxon>Chlorodendraceae</taxon>
        <taxon>Tetraselmis</taxon>
    </lineage>
</organism>
<feature type="transmembrane region" description="Helical" evidence="1">
    <location>
        <begin position="20"/>
        <end position="40"/>
    </location>
</feature>
<evidence type="ECO:0000256" key="1">
    <source>
        <dbReference type="SAM" id="Phobius"/>
    </source>
</evidence>
<dbReference type="AlphaFoldDB" id="A0A061R3T2"/>
<reference evidence="2" key="1">
    <citation type="submission" date="2014-05" db="EMBL/GenBank/DDBJ databases">
        <title>The transcriptome of the halophilic microalga Tetraselmis sp. GSL018 isolated from the Great Salt Lake, Utah.</title>
        <authorList>
            <person name="Jinkerson R.E."/>
            <person name="D'Adamo S."/>
            <person name="Posewitz M.C."/>
        </authorList>
    </citation>
    <scope>NUCLEOTIDE SEQUENCE</scope>
    <source>
        <strain evidence="2">GSL018</strain>
    </source>
</reference>
<gene>
    <name evidence="2" type="ORF">TSPGSL018_10809</name>
</gene>
<sequence length="197" mass="21498">TQTNRQKERKRGRGTPGRVLCLISSALFPAACAVLCGLGSCREGLLPSAIPCSAPIADAEARSAPALPQRVAVIFIAFVIDVAFSFCLAAFVAMHWKMVSSNQTTIEMYEKAPVNPWPFDRGVSENWKEVFGRSPLFWFLPMHQQQHKEALLNEALAPYLSRNGPQSTVTSSLVGNTEGYINWENGDNSGRANGSIV</sequence>
<accession>A0A061R3T2</accession>
<proteinExistence type="predicted"/>
<keyword evidence="1" id="KW-0812">Transmembrane</keyword>
<name>A0A061R3T2_9CHLO</name>
<dbReference type="EMBL" id="GBEZ01018917">
    <property type="protein sequence ID" value="JAC67572.1"/>
    <property type="molecule type" value="Transcribed_RNA"/>
</dbReference>
<protein>
    <recommendedName>
        <fullName evidence="3">Palmitoyltransferase</fullName>
    </recommendedName>
</protein>
<evidence type="ECO:0000313" key="2">
    <source>
        <dbReference type="EMBL" id="JAC67572.1"/>
    </source>
</evidence>
<keyword evidence="1" id="KW-1133">Transmembrane helix</keyword>
<keyword evidence="1" id="KW-0472">Membrane</keyword>
<feature type="non-terminal residue" evidence="2">
    <location>
        <position position="1"/>
    </location>
</feature>
<evidence type="ECO:0008006" key="3">
    <source>
        <dbReference type="Google" id="ProtNLM"/>
    </source>
</evidence>